<dbReference type="PANTHER" id="PTHR37180:SF4">
    <property type="entry name" value="FORMIN-LIKE PROTEIN 3"/>
    <property type="match status" value="1"/>
</dbReference>
<dbReference type="GeneID" id="110419678"/>
<proteinExistence type="predicted"/>
<dbReference type="RefSeq" id="XP_021288449.1">
    <property type="nucleotide sequence ID" value="XM_021432774.1"/>
</dbReference>
<reference evidence="3" key="1">
    <citation type="submission" date="2025-08" db="UniProtKB">
        <authorList>
            <consortium name="RefSeq"/>
        </authorList>
    </citation>
    <scope>IDENTIFICATION</scope>
    <source>
        <tissue evidence="3">Leaf</tissue>
    </source>
</reference>
<name>A0A6J1APJ6_9ROSI</name>
<accession>A0A6J1APJ6</accession>
<dbReference type="GO" id="GO:0006995">
    <property type="term" value="P:cellular response to nitrogen starvation"/>
    <property type="evidence" value="ECO:0007669"/>
    <property type="project" value="InterPro"/>
</dbReference>
<dbReference type="GO" id="GO:0006970">
    <property type="term" value="P:response to osmotic stress"/>
    <property type="evidence" value="ECO:0007669"/>
    <property type="project" value="InterPro"/>
</dbReference>
<dbReference type="InterPro" id="IPR038930">
    <property type="entry name" value="CEP13/CEP14"/>
</dbReference>
<feature type="chain" id="PRO_5026697615" evidence="1">
    <location>
        <begin position="25"/>
        <end position="93"/>
    </location>
</feature>
<dbReference type="Proteomes" id="UP000504621">
    <property type="component" value="Unplaced"/>
</dbReference>
<dbReference type="PANTHER" id="PTHR37180">
    <property type="entry name" value="PRECURSOR OF CEP14"/>
    <property type="match status" value="1"/>
</dbReference>
<evidence type="ECO:0000313" key="2">
    <source>
        <dbReference type="Proteomes" id="UP000504621"/>
    </source>
</evidence>
<organism evidence="2 3">
    <name type="scientific">Herrania umbratica</name>
    <dbReference type="NCBI Taxonomy" id="108875"/>
    <lineage>
        <taxon>Eukaryota</taxon>
        <taxon>Viridiplantae</taxon>
        <taxon>Streptophyta</taxon>
        <taxon>Embryophyta</taxon>
        <taxon>Tracheophyta</taxon>
        <taxon>Spermatophyta</taxon>
        <taxon>Magnoliopsida</taxon>
        <taxon>eudicotyledons</taxon>
        <taxon>Gunneridae</taxon>
        <taxon>Pentapetalae</taxon>
        <taxon>rosids</taxon>
        <taxon>malvids</taxon>
        <taxon>Malvales</taxon>
        <taxon>Malvaceae</taxon>
        <taxon>Byttnerioideae</taxon>
        <taxon>Herrania</taxon>
    </lineage>
</organism>
<dbReference type="AlphaFoldDB" id="A0A6J1APJ6"/>
<keyword evidence="2" id="KW-1185">Reference proteome</keyword>
<gene>
    <name evidence="3" type="primary">LOC110419678</name>
</gene>
<feature type="signal peptide" evidence="1">
    <location>
        <begin position="1"/>
        <end position="24"/>
    </location>
</feature>
<evidence type="ECO:0000256" key="1">
    <source>
        <dbReference type="SAM" id="SignalP"/>
    </source>
</evidence>
<dbReference type="OrthoDB" id="1915362at2759"/>
<evidence type="ECO:0000313" key="3">
    <source>
        <dbReference type="RefSeq" id="XP_021288449.1"/>
    </source>
</evidence>
<sequence>MNRLTLALLILLLALIFQVPSTQSRMLFNAEKKEVFSPKDNLVPVVLPNKPTAPPSPTEKDHIMAKDERLFALHLAKIDRILQSVPSPGRGHH</sequence>
<protein>
    <submittedName>
        <fullName evidence="3">Precursor of CEP14</fullName>
    </submittedName>
</protein>
<keyword evidence="1" id="KW-0732">Signal</keyword>